<organism evidence="2 3">
    <name type="scientific">Penicillium brasilianum</name>
    <dbReference type="NCBI Taxonomy" id="104259"/>
    <lineage>
        <taxon>Eukaryota</taxon>
        <taxon>Fungi</taxon>
        <taxon>Dikarya</taxon>
        <taxon>Ascomycota</taxon>
        <taxon>Pezizomycotina</taxon>
        <taxon>Eurotiomycetes</taxon>
        <taxon>Eurotiomycetidae</taxon>
        <taxon>Eurotiales</taxon>
        <taxon>Aspergillaceae</taxon>
        <taxon>Penicillium</taxon>
    </lineage>
</organism>
<sequence length="210" mass="23591">MNLRWTLYFSFVALVISVKPTGSSCNEFPTSMLEFSSSFQQPEPPLVKTEFKTSFIQHKWNNNLSHITSGYIYFSPSQNLVRADEAYEGGLATSVFDYSKVNKEGLVLNNLTSYEVNSTEATVWMGYVMSNYPLFTQDFLIRGNAVFGGLVKRNLLAEHVASWNIMYSSIPVTVFVDSCGVIVGYDYFSPGLRTRVVTDFFNTAVGPLKL</sequence>
<dbReference type="OrthoDB" id="3535343at2759"/>
<proteinExistence type="predicted"/>
<dbReference type="AlphaFoldDB" id="A0A0F7VFP4"/>
<gene>
    <name evidence="2" type="ORF">PMG11_04244</name>
</gene>
<name>A0A0F7VFP4_PENBI</name>
<evidence type="ECO:0000256" key="1">
    <source>
        <dbReference type="SAM" id="SignalP"/>
    </source>
</evidence>
<evidence type="ECO:0000313" key="2">
    <source>
        <dbReference type="EMBL" id="CEO59571.1"/>
    </source>
</evidence>
<accession>A0A0F7VFP4</accession>
<feature type="chain" id="PRO_5002523959" evidence="1">
    <location>
        <begin position="26"/>
        <end position="210"/>
    </location>
</feature>
<evidence type="ECO:0000313" key="3">
    <source>
        <dbReference type="Proteomes" id="UP000042958"/>
    </source>
</evidence>
<keyword evidence="3" id="KW-1185">Reference proteome</keyword>
<keyword evidence="1" id="KW-0732">Signal</keyword>
<protein>
    <submittedName>
        <fullName evidence="2">Uncharacterized protein</fullName>
    </submittedName>
</protein>
<feature type="signal peptide" evidence="1">
    <location>
        <begin position="1"/>
        <end position="25"/>
    </location>
</feature>
<dbReference type="EMBL" id="CDHK01000003">
    <property type="protein sequence ID" value="CEO59571.1"/>
    <property type="molecule type" value="Genomic_DNA"/>
</dbReference>
<reference evidence="3" key="1">
    <citation type="journal article" date="2015" name="Genome Announc.">
        <title>Draft genome sequence of the fungus Penicillium brasilianum MG11.</title>
        <authorList>
            <person name="Horn F."/>
            <person name="Linde J."/>
            <person name="Mattern D.J."/>
            <person name="Walther G."/>
            <person name="Guthke R."/>
            <person name="Brakhage A.A."/>
            <person name="Valiante V."/>
        </authorList>
    </citation>
    <scope>NUCLEOTIDE SEQUENCE [LARGE SCALE GENOMIC DNA]</scope>
    <source>
        <strain evidence="3">MG11</strain>
    </source>
</reference>
<dbReference type="Proteomes" id="UP000042958">
    <property type="component" value="Unassembled WGS sequence"/>
</dbReference>